<dbReference type="InterPro" id="IPR034176">
    <property type="entry name" value="Peptidases_S8_13"/>
</dbReference>
<evidence type="ECO:0000259" key="13">
    <source>
        <dbReference type="Pfam" id="PF04151"/>
    </source>
</evidence>
<dbReference type="GO" id="GO:0006508">
    <property type="term" value="P:proteolysis"/>
    <property type="evidence" value="ECO:0007669"/>
    <property type="project" value="UniProtKB-KW"/>
</dbReference>
<feature type="chain" id="PRO_5018166213" evidence="11">
    <location>
        <begin position="30"/>
        <end position="620"/>
    </location>
</feature>
<keyword evidence="8" id="KW-0865">Zymogen</keyword>
<evidence type="ECO:0000256" key="9">
    <source>
        <dbReference type="PROSITE-ProRule" id="PRU01240"/>
    </source>
</evidence>
<dbReference type="PROSITE" id="PS00136">
    <property type="entry name" value="SUBTILASE_ASP"/>
    <property type="match status" value="1"/>
</dbReference>
<comment type="subcellular location">
    <subcellularLocation>
        <location evidence="1">Secreted</location>
    </subcellularLocation>
</comment>
<evidence type="ECO:0000256" key="1">
    <source>
        <dbReference type="ARBA" id="ARBA00004613"/>
    </source>
</evidence>
<feature type="domain" description="Peptidase C-terminal archaeal/bacterial" evidence="13">
    <location>
        <begin position="539"/>
        <end position="605"/>
    </location>
</feature>
<dbReference type="PANTHER" id="PTHR43806">
    <property type="entry name" value="PEPTIDASE S8"/>
    <property type="match status" value="1"/>
</dbReference>
<protein>
    <submittedName>
        <fullName evidence="14">Serine protease</fullName>
    </submittedName>
</protein>
<evidence type="ECO:0000256" key="8">
    <source>
        <dbReference type="ARBA" id="ARBA00023145"/>
    </source>
</evidence>
<accession>A0A3N4VP77</accession>
<evidence type="ECO:0000256" key="4">
    <source>
        <dbReference type="ARBA" id="ARBA00022670"/>
    </source>
</evidence>
<keyword evidence="3" id="KW-0964">Secreted</keyword>
<dbReference type="CDD" id="cd07496">
    <property type="entry name" value="Peptidases_S8_13"/>
    <property type="match status" value="1"/>
</dbReference>
<dbReference type="FunFam" id="3.40.50.200:FF:000022">
    <property type="entry name" value="Extracellular protease"/>
    <property type="match status" value="1"/>
</dbReference>
<organism evidence="14 15">
    <name type="scientific">Vulcaniibacterium tengchongense</name>
    <dbReference type="NCBI Taxonomy" id="1273429"/>
    <lineage>
        <taxon>Bacteria</taxon>
        <taxon>Pseudomonadati</taxon>
        <taxon>Pseudomonadota</taxon>
        <taxon>Gammaproteobacteria</taxon>
        <taxon>Lysobacterales</taxon>
        <taxon>Lysobacteraceae</taxon>
        <taxon>Vulcaniibacterium</taxon>
    </lineage>
</organism>
<dbReference type="Proteomes" id="UP000269708">
    <property type="component" value="Unassembled WGS sequence"/>
</dbReference>
<evidence type="ECO:0000256" key="11">
    <source>
        <dbReference type="SAM" id="SignalP"/>
    </source>
</evidence>
<dbReference type="Pfam" id="PF04151">
    <property type="entry name" value="PPC"/>
    <property type="match status" value="1"/>
</dbReference>
<evidence type="ECO:0000313" key="14">
    <source>
        <dbReference type="EMBL" id="RPE81669.1"/>
    </source>
</evidence>
<dbReference type="GO" id="GO:0004252">
    <property type="term" value="F:serine-type endopeptidase activity"/>
    <property type="evidence" value="ECO:0007669"/>
    <property type="project" value="UniProtKB-UniRule"/>
</dbReference>
<dbReference type="InterPro" id="IPR023828">
    <property type="entry name" value="Peptidase_S8_Ser-AS"/>
</dbReference>
<evidence type="ECO:0000313" key="15">
    <source>
        <dbReference type="Proteomes" id="UP000269708"/>
    </source>
</evidence>
<keyword evidence="7 9" id="KW-0720">Serine protease</keyword>
<dbReference type="Gene3D" id="2.60.120.380">
    <property type="match status" value="1"/>
</dbReference>
<keyword evidence="15" id="KW-1185">Reference proteome</keyword>
<dbReference type="AlphaFoldDB" id="A0A3N4VP77"/>
<dbReference type="GO" id="GO:0005576">
    <property type="term" value="C:extracellular region"/>
    <property type="evidence" value="ECO:0007669"/>
    <property type="project" value="UniProtKB-SubCell"/>
</dbReference>
<keyword evidence="6 9" id="KW-0378">Hydrolase</keyword>
<dbReference type="PROSITE" id="PS51318">
    <property type="entry name" value="TAT"/>
    <property type="match status" value="1"/>
</dbReference>
<dbReference type="InterPro" id="IPR050131">
    <property type="entry name" value="Peptidase_S8_subtilisin-like"/>
</dbReference>
<dbReference type="Gene3D" id="3.40.50.200">
    <property type="entry name" value="Peptidase S8/S53 domain"/>
    <property type="match status" value="1"/>
</dbReference>
<dbReference type="InterPro" id="IPR036852">
    <property type="entry name" value="Peptidase_S8/S53_dom_sf"/>
</dbReference>
<dbReference type="InterPro" id="IPR023827">
    <property type="entry name" value="Peptidase_S8_Asp-AS"/>
</dbReference>
<evidence type="ECO:0000256" key="5">
    <source>
        <dbReference type="ARBA" id="ARBA00022729"/>
    </source>
</evidence>
<feature type="active site" description="Charge relay system" evidence="9">
    <location>
        <position position="257"/>
    </location>
</feature>
<dbReference type="InterPro" id="IPR007280">
    <property type="entry name" value="Peptidase_C_arc/bac"/>
</dbReference>
<comment type="similarity">
    <text evidence="2 9 10">Belongs to the peptidase S8 family.</text>
</comment>
<reference evidence="14 15" key="1">
    <citation type="submission" date="2018-11" db="EMBL/GenBank/DDBJ databases">
        <title>Genomic Encyclopedia of Type Strains, Phase IV (KMG-IV): sequencing the most valuable type-strain genomes for metagenomic binning, comparative biology and taxonomic classification.</title>
        <authorList>
            <person name="Goeker M."/>
        </authorList>
    </citation>
    <scope>NUCLEOTIDE SEQUENCE [LARGE SCALE GENOMIC DNA]</scope>
    <source>
        <strain evidence="14 15">DSM 25623</strain>
    </source>
</reference>
<proteinExistence type="inferred from homology"/>
<feature type="domain" description="Peptidase S8/S53" evidence="12">
    <location>
        <begin position="190"/>
        <end position="477"/>
    </location>
</feature>
<feature type="active site" description="Charge relay system" evidence="9">
    <location>
        <position position="199"/>
    </location>
</feature>
<dbReference type="OrthoDB" id="9790784at2"/>
<dbReference type="EMBL" id="RKQN01000001">
    <property type="protein sequence ID" value="RPE81669.1"/>
    <property type="molecule type" value="Genomic_DNA"/>
</dbReference>
<feature type="active site" description="Charge relay system" evidence="9">
    <location>
        <position position="443"/>
    </location>
</feature>
<dbReference type="PANTHER" id="PTHR43806:SF11">
    <property type="entry name" value="CEREVISIN-RELATED"/>
    <property type="match status" value="1"/>
</dbReference>
<dbReference type="PRINTS" id="PR00723">
    <property type="entry name" value="SUBTILISIN"/>
</dbReference>
<evidence type="ECO:0000256" key="3">
    <source>
        <dbReference type="ARBA" id="ARBA00022525"/>
    </source>
</evidence>
<keyword evidence="4 9" id="KW-0645">Protease</keyword>
<dbReference type="RefSeq" id="WP_123769200.1">
    <property type="nucleotide sequence ID" value="NZ_RKQN01000001.1"/>
</dbReference>
<evidence type="ECO:0000256" key="6">
    <source>
        <dbReference type="ARBA" id="ARBA00022801"/>
    </source>
</evidence>
<comment type="caution">
    <text evidence="14">The sequence shown here is derived from an EMBL/GenBank/DDBJ whole genome shotgun (WGS) entry which is preliminary data.</text>
</comment>
<evidence type="ECO:0000256" key="10">
    <source>
        <dbReference type="RuleBase" id="RU003355"/>
    </source>
</evidence>
<evidence type="ECO:0000256" key="7">
    <source>
        <dbReference type="ARBA" id="ARBA00022825"/>
    </source>
</evidence>
<dbReference type="PROSITE" id="PS00138">
    <property type="entry name" value="SUBTILASE_SER"/>
    <property type="match status" value="1"/>
</dbReference>
<dbReference type="PROSITE" id="PS51892">
    <property type="entry name" value="SUBTILASE"/>
    <property type="match status" value="1"/>
</dbReference>
<name>A0A3N4VP77_9GAMM</name>
<dbReference type="InterPro" id="IPR006311">
    <property type="entry name" value="TAT_signal"/>
</dbReference>
<dbReference type="Pfam" id="PF00082">
    <property type="entry name" value="Peptidase_S8"/>
    <property type="match status" value="1"/>
</dbReference>
<feature type="signal peptide" evidence="11">
    <location>
        <begin position="1"/>
        <end position="29"/>
    </location>
</feature>
<dbReference type="SUPFAM" id="SSF52743">
    <property type="entry name" value="Subtilisin-like"/>
    <property type="match status" value="1"/>
</dbReference>
<evidence type="ECO:0000256" key="2">
    <source>
        <dbReference type="ARBA" id="ARBA00011073"/>
    </source>
</evidence>
<keyword evidence="5 11" id="KW-0732">Signal</keyword>
<gene>
    <name evidence="14" type="ORF">EDC50_0862</name>
</gene>
<evidence type="ECO:0000259" key="12">
    <source>
        <dbReference type="Pfam" id="PF00082"/>
    </source>
</evidence>
<sequence>MRKSAFSAPRRRLLCGALFLALAAPAAFAVQPAPRPMMGAPAKAAQDGGADRLIVRYRAATLRADRRAAASAAQGAVQAALGRIGIATPHSAGVRHLRRTASGGEVVRLPRRLDRAETAALVRALKSDPAIAYVAPDRRMQHTGLPAPRGAGAAAPRLAPDDPYYANYQWHLHHPTGGIGAPSAWNAATGEGVVVAVLDTGIVEHDDLNANVLEGYDFITDPFVSRRDTAERVPGAHDYGDWNDDPAQCGVRPSSFHGTHVAGTVAELTGNGLGMAGVAHGAKVLPVRVLGRCGGYESDIADAIVWASGGTVEGVPANPDPAEVINLSLGGAGVCTADSEFQRAIDQAVANGATVVVAAGNDNADASQFSPAGCAHVVAVGATRYNGGKAGYSSYGRVVDLSAPGGGGAMDGAPNGYVWQAINDSQTAPELGEQTYGGMSGTSMAAPHVAGVAALVQSIAETPLTPAQMEALLKDTARPFPASIPSSTPLGTGILDAYAALAAVAPPCEGEGCEPPIEATPIANRSPVTALAGAAGSEQLFSLDVPAGVGSLTILTYGGSGDVTLLVSHAAEPTSAVADYRSARPGNNETVRIAAPRAGTYYIKLVGATRFERVTLEARH</sequence>
<dbReference type="InterPro" id="IPR015500">
    <property type="entry name" value="Peptidase_S8_subtilisin-rel"/>
</dbReference>
<dbReference type="InterPro" id="IPR000209">
    <property type="entry name" value="Peptidase_S8/S53_dom"/>
</dbReference>